<organism evidence="6 7">
    <name type="scientific">Danionella cerebrum</name>
    <dbReference type="NCBI Taxonomy" id="2873325"/>
    <lineage>
        <taxon>Eukaryota</taxon>
        <taxon>Metazoa</taxon>
        <taxon>Chordata</taxon>
        <taxon>Craniata</taxon>
        <taxon>Vertebrata</taxon>
        <taxon>Euteleostomi</taxon>
        <taxon>Actinopterygii</taxon>
        <taxon>Neopterygii</taxon>
        <taxon>Teleostei</taxon>
        <taxon>Ostariophysi</taxon>
        <taxon>Cypriniformes</taxon>
        <taxon>Danionidae</taxon>
        <taxon>Danioninae</taxon>
        <taxon>Danionella</taxon>
    </lineage>
</organism>
<keyword evidence="2" id="KW-0677">Repeat</keyword>
<dbReference type="InterPro" id="IPR006597">
    <property type="entry name" value="Sel1-like"/>
</dbReference>
<evidence type="ECO:0000256" key="4">
    <source>
        <dbReference type="SAM" id="MobiDB-lite"/>
    </source>
</evidence>
<feature type="region of interest" description="Disordered" evidence="4">
    <location>
        <begin position="477"/>
        <end position="504"/>
    </location>
</feature>
<dbReference type="Pfam" id="PF00640">
    <property type="entry name" value="PID"/>
    <property type="match status" value="1"/>
</dbReference>
<dbReference type="FunFam" id="2.30.29.30:FF:000034">
    <property type="entry name" value="amyloid beta A4 precursor protein-binding family B member 2"/>
    <property type="match status" value="1"/>
</dbReference>
<dbReference type="PRINTS" id="PR01356">
    <property type="entry name" value="GFGPROTEIN"/>
</dbReference>
<dbReference type="Gene3D" id="3.40.630.30">
    <property type="match status" value="1"/>
</dbReference>
<dbReference type="GO" id="GO:0005634">
    <property type="term" value="C:nucleus"/>
    <property type="evidence" value="ECO:0007669"/>
    <property type="project" value="TreeGrafter"/>
</dbReference>
<dbReference type="STRING" id="623744.A0A553PUQ8"/>
<evidence type="ECO:0000259" key="5">
    <source>
        <dbReference type="PROSITE" id="PS01179"/>
    </source>
</evidence>
<accession>A0A553PUQ8</accession>
<protein>
    <recommendedName>
        <fullName evidence="5">PID domain-containing protein</fullName>
    </recommendedName>
</protein>
<feature type="region of interest" description="Disordered" evidence="4">
    <location>
        <begin position="1347"/>
        <end position="1406"/>
    </location>
</feature>
<dbReference type="SUPFAM" id="SSF50729">
    <property type="entry name" value="PH domain-like"/>
    <property type="match status" value="2"/>
</dbReference>
<dbReference type="GO" id="GO:0016787">
    <property type="term" value="F:hydrolase activity"/>
    <property type="evidence" value="ECO:0007669"/>
    <property type="project" value="UniProtKB-KW"/>
</dbReference>
<feature type="compositionally biased region" description="Basic and acidic residues" evidence="4">
    <location>
        <begin position="1347"/>
        <end position="1367"/>
    </location>
</feature>
<dbReference type="SUPFAM" id="SSF81901">
    <property type="entry name" value="HCP-like"/>
    <property type="match status" value="2"/>
</dbReference>
<dbReference type="GO" id="GO:0005737">
    <property type="term" value="C:cytoplasm"/>
    <property type="evidence" value="ECO:0007669"/>
    <property type="project" value="TreeGrafter"/>
</dbReference>
<dbReference type="Proteomes" id="UP000316079">
    <property type="component" value="Unassembled WGS sequence"/>
</dbReference>
<dbReference type="Pfam" id="PF18290">
    <property type="entry name" value="Nudix_hydro"/>
    <property type="match status" value="1"/>
</dbReference>
<dbReference type="InterPro" id="IPR011990">
    <property type="entry name" value="TPR-like_helical_dom_sf"/>
</dbReference>
<gene>
    <name evidence="6" type="ORF">DNTS_000641</name>
</gene>
<evidence type="ECO:0000256" key="1">
    <source>
        <dbReference type="ARBA" id="ARBA00005582"/>
    </source>
</evidence>
<feature type="compositionally biased region" description="Low complexity" evidence="4">
    <location>
        <begin position="1929"/>
        <end position="1946"/>
    </location>
</feature>
<comment type="similarity">
    <text evidence="1">Belongs to the Nudix hydrolase family.</text>
</comment>
<feature type="compositionally biased region" description="Polar residues" evidence="4">
    <location>
        <begin position="1114"/>
        <end position="1123"/>
    </location>
</feature>
<dbReference type="GO" id="GO:0006355">
    <property type="term" value="P:regulation of DNA-templated transcription"/>
    <property type="evidence" value="ECO:0007669"/>
    <property type="project" value="TreeGrafter"/>
</dbReference>
<feature type="region of interest" description="Disordered" evidence="4">
    <location>
        <begin position="643"/>
        <end position="669"/>
    </location>
</feature>
<dbReference type="Gene3D" id="2.30.29.30">
    <property type="entry name" value="Pleckstrin-homology domain (PH domain)/Phosphotyrosine-binding domain (PTB)"/>
    <property type="match status" value="2"/>
</dbReference>
<dbReference type="InterPro" id="IPR003293">
    <property type="entry name" value="Nudix_hydrolase6-like"/>
</dbReference>
<feature type="domain" description="PID" evidence="5">
    <location>
        <begin position="1804"/>
        <end position="1924"/>
    </location>
</feature>
<evidence type="ECO:0000256" key="3">
    <source>
        <dbReference type="ARBA" id="ARBA00022801"/>
    </source>
</evidence>
<keyword evidence="7" id="KW-1185">Reference proteome</keyword>
<name>A0A553PUQ8_9TELE</name>
<dbReference type="PANTHER" id="PTHR14058:SF11">
    <property type="entry name" value="AMYLOID BETA PRECURSOR PROTEIN BINDING FAMILY B MEMBER 2"/>
    <property type="match status" value="1"/>
</dbReference>
<feature type="compositionally biased region" description="Polar residues" evidence="4">
    <location>
        <begin position="1183"/>
        <end position="1192"/>
    </location>
</feature>
<dbReference type="Pfam" id="PF08238">
    <property type="entry name" value="Sel1"/>
    <property type="match status" value="4"/>
</dbReference>
<dbReference type="Gene3D" id="3.90.79.10">
    <property type="entry name" value="Nucleoside Triphosphate Pyrophosphohydrolase"/>
    <property type="match status" value="1"/>
</dbReference>
<dbReference type="EMBL" id="SRMA01026635">
    <property type="protein sequence ID" value="TRY81396.1"/>
    <property type="molecule type" value="Genomic_DNA"/>
</dbReference>
<dbReference type="PANTHER" id="PTHR14058">
    <property type="entry name" value="AMYLOID BETA A4 PRECURSOR PROTEIN-BINDING FAMILY B"/>
    <property type="match status" value="1"/>
</dbReference>
<feature type="region of interest" description="Disordered" evidence="4">
    <location>
        <begin position="1928"/>
        <end position="1969"/>
    </location>
</feature>
<feature type="compositionally biased region" description="Low complexity" evidence="4">
    <location>
        <begin position="1193"/>
        <end position="1211"/>
    </location>
</feature>
<feature type="domain" description="PID" evidence="5">
    <location>
        <begin position="1686"/>
        <end position="1806"/>
    </location>
</feature>
<feature type="compositionally biased region" description="Polar residues" evidence="4">
    <location>
        <begin position="477"/>
        <end position="487"/>
    </location>
</feature>
<proteinExistence type="inferred from homology"/>
<dbReference type="InterPro" id="IPR039576">
    <property type="entry name" value="APBB1/2/3"/>
</dbReference>
<reference evidence="6 7" key="1">
    <citation type="journal article" date="2019" name="Sci. Data">
        <title>Hybrid genome assembly and annotation of Danionella translucida.</title>
        <authorList>
            <person name="Kadobianskyi M."/>
            <person name="Schulze L."/>
            <person name="Schuelke M."/>
            <person name="Judkewitz B."/>
        </authorList>
    </citation>
    <scope>NUCLEOTIDE SEQUENCE [LARGE SCALE GENOMIC DNA]</scope>
    <source>
        <strain evidence="6 7">Bolton</strain>
    </source>
</reference>
<feature type="region of interest" description="Disordered" evidence="4">
    <location>
        <begin position="1174"/>
        <end position="1217"/>
    </location>
</feature>
<feature type="compositionally biased region" description="Polar residues" evidence="4">
    <location>
        <begin position="1587"/>
        <end position="1598"/>
    </location>
</feature>
<feature type="region of interest" description="Disordered" evidence="4">
    <location>
        <begin position="1006"/>
        <end position="1033"/>
    </location>
</feature>
<dbReference type="InterPro" id="IPR040618">
    <property type="entry name" value="Pre-Nudix"/>
</dbReference>
<evidence type="ECO:0000256" key="2">
    <source>
        <dbReference type="ARBA" id="ARBA00022737"/>
    </source>
</evidence>
<evidence type="ECO:0000313" key="7">
    <source>
        <dbReference type="Proteomes" id="UP000316079"/>
    </source>
</evidence>
<keyword evidence="3" id="KW-0378">Hydrolase</keyword>
<dbReference type="GO" id="GO:0001540">
    <property type="term" value="F:amyloid-beta binding"/>
    <property type="evidence" value="ECO:0007669"/>
    <property type="project" value="InterPro"/>
</dbReference>
<dbReference type="InterPro" id="IPR006020">
    <property type="entry name" value="PTB/PI_dom"/>
</dbReference>
<sequence>MSFGLSRLTSVLRGFSPALRKIWRNSAGSVRFCSGSQEPLHRPLLSGTVDRFGGVTVRDVPPKISEEEFTELLRTSLSVWRSEGRVCVWLPLSLALCRLCSPAALEGFTFHHARGDSALLSLWLAPGADARPAYATHQVGVAGAVLDESSGKVLVVQDRNKETGVRSEFLALLSLRQQHLQPGAFGMSDMYLICRMRPLSHHIQFCPHECLRCEWMDLRALTETPDTTPITRRVARLLLFGLEHGFREVDLSMEQLPSVSHPTTTGQKDRLEIPCGERECFELTKIQTNEHNDVCETDEEPAMEEPKPQISERDTAAPVHHPLSFVPRKNPVTPVRVSPGGEENLLSFQHLADMGRNSTAFCPELVLAPLLNCPVLVKATYQSGNLRDLYPSVCVHSEESTGADASNHNFTHRRGLELQTHCKHDRSSSLDSVRVDYDFRRGFPVDYSTQRESERGHCALYLSLKSELHDATEQLLNPNTEHTVSNSRTDDVAPRESAASSGRSLNSSHSLVVWSRCSGGGPHLRLSQAHHQAEEELLGSPVLRREDDHHHHHHHQGTSQFRSSGVHGYTALDAMGLGAAAVLFMHLCRKLHFHLSSDSNPGASRIRDAAQARKCSYSLLRDIWSRRRVLSRGVTMKCLQANLMSPESQRDGSSGAGGQQQEPESGQKHPPLALTLVHTHRSDSPEPPRSPAEPEAKVSCVLSSLRSVCRVSNTCNLQEFTSADAAAENLQRVSESSVPIILNIIGLESAKSGDLTMAFSCFLAAAQHGYGKAQFNVGVCFERGRGVHRDVRKALEFYRRAADSGHTRAQFRFAKLLLSHGGQQSSETADSRAALNYLHAAADAGLAQVLVKLFVVYTGCGWKLMLVCLQAQVFLAVLLSQDPDCDEQRCLQYFRRAAESGHADALRCLAQCYETGFGVSPSQQMASNTKPHPLQSSSCQSQVLPHSWSTGSLSLHMLSRDPGRQCFKSGRSRSRGIFIHREKSWRGDRSAAAGDQSPAVMALHKPPLRRSASTVESTSHSATSLTPPTSLNLRSSLNQQLNCDTIKEGVVSVSKETQSSKGRQKHAFTNMQNAMGFNQNPAPMNQNPAPKPTPTKSASSSSLYSSSLPFSTSNTKLAKNGTNLQLKEEQLDLNKNQRRRTRSFVQYRPKYEEMICSVRPKPDIENWLGKKWPEEKEEETKQHNSNLDNQNMPAVEQTPQQQVPEEQNPGEGDPRLPTFENQCEVKQLRAKLENQNWVLGDEKQLVAKLDTQNREEETQVKVKHLQPILEAQNWSEEKTFLPQLEKQDDQAKDNRTENRVKVQNWEEETTVEATQLHSKLDAQDWAEVNRVKAKLLLPKMETRKRTLENQVKDETKQEIHYREEEKQPNLVTQSSEEKKNTEKDNQLHPKPEEQNWEKENRGEMENWSEDNQFLSDFESQKWARENRVEVHLTLPQKQLLQLNSEEEESPEETMGECGQSVRMNQEQHAVQAHHKELDLQMNQEEDTFRTNFAELALQPRPTLLKCRPQDEKDSEDEDSSWTTLSQESPSAETPLDTGVWGEPPRAQEFFWRLPAETPPPVASDVIKEAGPRVKSMCLPVPCTKAQSERPSSIVSDSSVEPLPSSGASSPSSASLCPEAVGGALRNNHQDLKETCEREKQDRDWQINRLSFGARGGPYSFINHRAHVASAAAESSVALQELHTQVFAVQYLGWLQVRGEDLQKNGRLISECIRQLKERERRRKQKMLLLLKGVSLTLMDPTDHAHLFSQPISCIRLWGGGRGISRDFAYVAREQQTCVLKCHVFECEAPAETLTSSFQQICSKSFRVLYLGKTSVLRPIGMDMINGAIENLLSSTGKEDWTPATLNVANDTITVSKEKEEDQEVLVECRVRFLSFMGVGRDAHSFGFIMDSGSQHFLCHVFWCEPNAASVSEAVQSACVLRYQQCVCGSSSSSSSNDSVSRRVSSSLKRGVQSIIDSLRRRPGPQLPSQ</sequence>
<dbReference type="SUPFAM" id="SSF55811">
    <property type="entry name" value="Nudix"/>
    <property type="match status" value="1"/>
</dbReference>
<feature type="region of interest" description="Disordered" evidence="4">
    <location>
        <begin position="1587"/>
        <end position="1618"/>
    </location>
</feature>
<dbReference type="InterPro" id="IPR015797">
    <property type="entry name" value="NUDIX_hydrolase-like_dom_sf"/>
</dbReference>
<dbReference type="OrthoDB" id="447842at2759"/>
<dbReference type="InterPro" id="IPR011993">
    <property type="entry name" value="PH-like_dom_sf"/>
</dbReference>
<feature type="compositionally biased region" description="Low complexity" evidence="4">
    <location>
        <begin position="1078"/>
        <end position="1113"/>
    </location>
</feature>
<dbReference type="SMART" id="SM00462">
    <property type="entry name" value="PTB"/>
    <property type="match status" value="2"/>
</dbReference>
<dbReference type="SMART" id="SM00671">
    <property type="entry name" value="SEL1"/>
    <property type="match status" value="2"/>
</dbReference>
<comment type="caution">
    <text evidence="6">The sequence shown here is derived from an EMBL/GenBank/DDBJ whole genome shotgun (WGS) entry which is preliminary data.</text>
</comment>
<feature type="compositionally biased region" description="Low complexity" evidence="4">
    <location>
        <begin position="1601"/>
        <end position="1615"/>
    </location>
</feature>
<evidence type="ECO:0000313" key="6">
    <source>
        <dbReference type="EMBL" id="TRY81396.1"/>
    </source>
</evidence>
<dbReference type="Gene3D" id="1.25.40.10">
    <property type="entry name" value="Tetratricopeptide repeat domain"/>
    <property type="match status" value="1"/>
</dbReference>
<feature type="compositionally biased region" description="Polar residues" evidence="4">
    <location>
        <begin position="1011"/>
        <end position="1029"/>
    </location>
</feature>
<dbReference type="PROSITE" id="PS01179">
    <property type="entry name" value="PID"/>
    <property type="match status" value="2"/>
</dbReference>
<dbReference type="CDD" id="cd01271">
    <property type="entry name" value="PTB2_Fe65"/>
    <property type="match status" value="1"/>
</dbReference>
<feature type="compositionally biased region" description="Polar residues" evidence="4">
    <location>
        <begin position="1521"/>
        <end position="1531"/>
    </location>
</feature>
<feature type="region of interest" description="Disordered" evidence="4">
    <location>
        <begin position="1074"/>
        <end position="1123"/>
    </location>
</feature>
<feature type="region of interest" description="Disordered" evidence="4">
    <location>
        <begin position="1500"/>
        <end position="1541"/>
    </location>
</feature>
<feature type="compositionally biased region" description="Basic and acidic residues" evidence="4">
    <location>
        <begin position="1375"/>
        <end position="1404"/>
    </location>
</feature>